<gene>
    <name evidence="2" type="ORF">I7X43_06715</name>
</gene>
<protein>
    <submittedName>
        <fullName evidence="2">Questin oxidase family protein</fullName>
    </submittedName>
</protein>
<dbReference type="Pfam" id="PF14027">
    <property type="entry name" value="Questin_oxidase"/>
    <property type="match status" value="1"/>
</dbReference>
<accession>A0A931NDF5</accession>
<comment type="caution">
    <text evidence="2">The sequence shown here is derived from an EMBL/GenBank/DDBJ whole genome shotgun (WGS) entry which is preliminary data.</text>
</comment>
<organism evidence="2 3">
    <name type="scientific">Inhella gelatinilytica</name>
    <dbReference type="NCBI Taxonomy" id="2795030"/>
    <lineage>
        <taxon>Bacteria</taxon>
        <taxon>Pseudomonadati</taxon>
        <taxon>Pseudomonadota</taxon>
        <taxon>Betaproteobacteria</taxon>
        <taxon>Burkholderiales</taxon>
        <taxon>Sphaerotilaceae</taxon>
        <taxon>Inhella</taxon>
    </lineage>
</organism>
<evidence type="ECO:0000313" key="3">
    <source>
        <dbReference type="Proteomes" id="UP000620139"/>
    </source>
</evidence>
<sequence>MFTTLETPAHAPQSAAALHLLLTQGAVFAAVYDDGMANHLPMTLHAASALGAGAERLQAQWDHDAPRLEPLHALSAAGGLTDATWRQALGRRDQEADLRAYFLRALQEQGLEAVLRAAVPTLMVGWHAHAFHGLIRLGHAVEGGTPLELGAALAAWASEWERLAEPQVPAKDLWGLDAWMAQWLPELPSWTSAAPLIQLRMREAQPTAIYQRWADALAPQSSVPALRDRLIEAACGLYLQSRNFTVLHMITALRALRVVQAWVPDTPQVQRAIGRGALAAALAARWPLPGRGVPEALREATVPEWPQLRALALAQWDEHVIKLVHACDQEDHLRPRPHWRMAAALALGCFDGARG</sequence>
<evidence type="ECO:0000256" key="1">
    <source>
        <dbReference type="ARBA" id="ARBA00023002"/>
    </source>
</evidence>
<reference evidence="2" key="1">
    <citation type="submission" date="2020-12" db="EMBL/GenBank/DDBJ databases">
        <title>The genome sequence of Inhella sp. 4Y17.</title>
        <authorList>
            <person name="Liu Y."/>
        </authorList>
    </citation>
    <scope>NUCLEOTIDE SEQUENCE</scope>
    <source>
        <strain evidence="2">4Y10</strain>
    </source>
</reference>
<evidence type="ECO:0000313" key="2">
    <source>
        <dbReference type="EMBL" id="MBH9552544.1"/>
    </source>
</evidence>
<dbReference type="Proteomes" id="UP000620139">
    <property type="component" value="Unassembled WGS sequence"/>
</dbReference>
<proteinExistence type="predicted"/>
<dbReference type="RefSeq" id="WP_198100147.1">
    <property type="nucleotide sequence ID" value="NZ_JAEDAL010000002.1"/>
</dbReference>
<dbReference type="AlphaFoldDB" id="A0A931NDF5"/>
<dbReference type="GO" id="GO:0016491">
    <property type="term" value="F:oxidoreductase activity"/>
    <property type="evidence" value="ECO:0007669"/>
    <property type="project" value="UniProtKB-KW"/>
</dbReference>
<keyword evidence="3" id="KW-1185">Reference proteome</keyword>
<dbReference type="PANTHER" id="PTHR35870:SF1">
    <property type="entry name" value="PROTEIN, PUTATIVE (AFU_ORTHOLOGUE AFUA_5G03330)-RELATED"/>
    <property type="match status" value="1"/>
</dbReference>
<dbReference type="PANTHER" id="PTHR35870">
    <property type="entry name" value="PROTEIN, PUTATIVE (AFU_ORTHOLOGUE AFUA_5G03330)-RELATED"/>
    <property type="match status" value="1"/>
</dbReference>
<dbReference type="EMBL" id="JAEDAL010000002">
    <property type="protein sequence ID" value="MBH9552544.1"/>
    <property type="molecule type" value="Genomic_DNA"/>
</dbReference>
<name>A0A931NDF5_9BURK</name>
<keyword evidence="1" id="KW-0560">Oxidoreductase</keyword>
<dbReference type="InterPro" id="IPR025337">
    <property type="entry name" value="Questin_oxidase-like"/>
</dbReference>